<dbReference type="GO" id="GO:0006914">
    <property type="term" value="P:autophagy"/>
    <property type="evidence" value="ECO:0007669"/>
    <property type="project" value="UniProtKB-KW"/>
</dbReference>
<dbReference type="SUPFAM" id="SSF52833">
    <property type="entry name" value="Thioredoxin-like"/>
    <property type="match status" value="1"/>
</dbReference>
<comment type="function">
    <text evidence="4">Plays an important role in regulating the size of autophagosomes during the formation process.</text>
</comment>
<feature type="domain" description="J" evidence="7">
    <location>
        <begin position="33"/>
        <end position="98"/>
    </location>
</feature>
<dbReference type="PANTHER" id="PTHR45184:SF1">
    <property type="entry name" value="DNAJ PROTEIN ERDJ3A"/>
    <property type="match status" value="1"/>
</dbReference>
<feature type="chain" id="PRO_5005223859" description="DnaJ homolog subfamily C member 16" evidence="6">
    <location>
        <begin position="28"/>
        <end position="516"/>
    </location>
</feature>
<dbReference type="InterPro" id="IPR013766">
    <property type="entry name" value="Thioredoxin_domain"/>
</dbReference>
<evidence type="ECO:0000256" key="1">
    <source>
        <dbReference type="ARBA" id="ARBA00004163"/>
    </source>
</evidence>
<dbReference type="InterPro" id="IPR036249">
    <property type="entry name" value="Thioredoxin-like_sf"/>
</dbReference>
<keyword evidence="3" id="KW-0072">Autophagy</keyword>
<dbReference type="CDD" id="cd02961">
    <property type="entry name" value="PDI_a_family"/>
    <property type="match status" value="1"/>
</dbReference>
<feature type="signal peptide" evidence="6">
    <location>
        <begin position="1"/>
        <end position="27"/>
    </location>
</feature>
<reference evidence="9" key="1">
    <citation type="submission" date="2015-04" db="EMBL/GenBank/DDBJ databases">
        <title>The genome sequence of the plant pathogenic Rhizarian Plasmodiophora brassicae reveals insights in its biotrophic life cycle and the origin of chitin synthesis.</title>
        <authorList>
            <person name="Schwelm A."/>
            <person name="Fogelqvist J."/>
            <person name="Knaust A."/>
            <person name="Julke S."/>
            <person name="Lilja T."/>
            <person name="Dhandapani V."/>
            <person name="Bonilla-Rosso G."/>
            <person name="Karlsson M."/>
            <person name="Shevchenko A."/>
            <person name="Choi S.R."/>
            <person name="Kim H.G."/>
            <person name="Park J.Y."/>
            <person name="Lim Y.P."/>
            <person name="Ludwig-Muller J."/>
            <person name="Dixelius C."/>
        </authorList>
    </citation>
    <scope>NUCLEOTIDE SEQUENCE</scope>
    <source>
        <tissue evidence="9">Potato root galls</tissue>
    </source>
</reference>
<dbReference type="SUPFAM" id="SSF46565">
    <property type="entry name" value="Chaperone J-domain"/>
    <property type="match status" value="1"/>
</dbReference>
<sequence length="516" mass="57938">MAYRAGMNNSRRQFFVTIILVLTVIDALQRGRDFYRILGVSRNADQETIKKSYRKLAIKLHPDKNPDNEEANQKFMEVNNAYEVLSDPQKKEIYDRYGEEGLKAGGGGQGQGHSGGGHGFHYRDPSDLFRAFFGGGGEDASGFHFETGSFGQQTRQRPAPSLFKNSRVVELDERNWDSFIRRDQDVALVMFYSPQCGHCHKAAPQVIKIADKMKGAAIIGAVNCGMNGDLCQQFEISHYPTMKLFHYRMHNQPEDIPAKGGKMFTAVSDAIPSFVTKLDQSSWFMFQRQTTKPRVVFLTKSATISPLLRSISREFRDTIAVGQGNLHDPIFAQTFKVQPDQSLPKLVYQSRLSNGVLKSILYKGELEYKPLQTFLKAMLKQYPNHVSGETNSKPGDDIARFESKKSLSRSGINVILCTDNDSIDKQWTSALSALSKRYANDPVKFFWGSSTSPDLKQFSIKGTALLMWMSKKNKFAIESSASASNIDALISWVDRAIGGDLRLKDLSELTQEKSEL</sequence>
<name>A0A0H5R7F4_9EUKA</name>
<evidence type="ECO:0000256" key="5">
    <source>
        <dbReference type="ARBA" id="ARBA00035043"/>
    </source>
</evidence>
<evidence type="ECO:0000256" key="6">
    <source>
        <dbReference type="SAM" id="SignalP"/>
    </source>
</evidence>
<proteinExistence type="predicted"/>
<dbReference type="InterPro" id="IPR001623">
    <property type="entry name" value="DnaJ_domain"/>
</dbReference>
<evidence type="ECO:0000313" key="9">
    <source>
        <dbReference type="EMBL" id="CRZ09746.1"/>
    </source>
</evidence>
<dbReference type="InterPro" id="IPR052842">
    <property type="entry name" value="ER_Co-chaperone"/>
</dbReference>
<accession>A0A0H5R7F4</accession>
<feature type="domain" description="Thioredoxin" evidence="8">
    <location>
        <begin position="148"/>
        <end position="380"/>
    </location>
</feature>
<evidence type="ECO:0000259" key="8">
    <source>
        <dbReference type="PROSITE" id="PS51352"/>
    </source>
</evidence>
<dbReference type="AlphaFoldDB" id="A0A0H5R7F4"/>
<dbReference type="PROSITE" id="PS51352">
    <property type="entry name" value="THIOREDOXIN_2"/>
    <property type="match status" value="1"/>
</dbReference>
<evidence type="ECO:0000256" key="4">
    <source>
        <dbReference type="ARBA" id="ARBA00035002"/>
    </source>
</evidence>
<dbReference type="PROSITE" id="PS00636">
    <property type="entry name" value="DNAJ_1"/>
    <property type="match status" value="1"/>
</dbReference>
<dbReference type="PANTHER" id="PTHR45184">
    <property type="entry name" value="DNAJ PROTEIN ERDJ3A"/>
    <property type="match status" value="1"/>
</dbReference>
<dbReference type="GO" id="GO:0005789">
    <property type="term" value="C:endoplasmic reticulum membrane"/>
    <property type="evidence" value="ECO:0007669"/>
    <property type="project" value="UniProtKB-SubCell"/>
</dbReference>
<evidence type="ECO:0000256" key="3">
    <source>
        <dbReference type="ARBA" id="ARBA00023006"/>
    </source>
</evidence>
<dbReference type="InterPro" id="IPR018253">
    <property type="entry name" value="DnaJ_domain_CS"/>
</dbReference>
<dbReference type="SMART" id="SM00271">
    <property type="entry name" value="DnaJ"/>
    <property type="match status" value="1"/>
</dbReference>
<protein>
    <recommendedName>
        <fullName evidence="2">DnaJ homolog subfamily C member 16</fullName>
    </recommendedName>
    <alternativeName>
        <fullName evidence="5">Endoplasmic reticulum DNA J domain-containing protein 8</fullName>
    </alternativeName>
</protein>
<dbReference type="Gene3D" id="3.40.30.10">
    <property type="entry name" value="Glutaredoxin"/>
    <property type="match status" value="1"/>
</dbReference>
<dbReference type="PRINTS" id="PR00625">
    <property type="entry name" value="JDOMAIN"/>
</dbReference>
<dbReference type="PROSITE" id="PS50076">
    <property type="entry name" value="DNAJ_2"/>
    <property type="match status" value="1"/>
</dbReference>
<dbReference type="CDD" id="cd06257">
    <property type="entry name" value="DnaJ"/>
    <property type="match status" value="1"/>
</dbReference>
<evidence type="ECO:0000256" key="2">
    <source>
        <dbReference type="ARBA" id="ARBA00020921"/>
    </source>
</evidence>
<keyword evidence="6" id="KW-0732">Signal</keyword>
<dbReference type="Gene3D" id="1.10.287.110">
    <property type="entry name" value="DnaJ domain"/>
    <property type="match status" value="1"/>
</dbReference>
<organism evidence="9">
    <name type="scientific">Spongospora subterranea</name>
    <dbReference type="NCBI Taxonomy" id="70186"/>
    <lineage>
        <taxon>Eukaryota</taxon>
        <taxon>Sar</taxon>
        <taxon>Rhizaria</taxon>
        <taxon>Endomyxa</taxon>
        <taxon>Phytomyxea</taxon>
        <taxon>Plasmodiophorida</taxon>
        <taxon>Plasmodiophoridae</taxon>
        <taxon>Spongospora</taxon>
    </lineage>
</organism>
<dbReference type="Pfam" id="PF00226">
    <property type="entry name" value="DnaJ"/>
    <property type="match status" value="1"/>
</dbReference>
<comment type="subcellular location">
    <subcellularLocation>
        <location evidence="1">Endoplasmic reticulum membrane</location>
        <topology evidence="1">Single-pass type IV membrane protein</topology>
    </subcellularLocation>
</comment>
<dbReference type="Pfam" id="PF00085">
    <property type="entry name" value="Thioredoxin"/>
    <property type="match status" value="1"/>
</dbReference>
<dbReference type="EMBL" id="HACM01009304">
    <property type="protein sequence ID" value="CRZ09746.1"/>
    <property type="molecule type" value="Transcribed_RNA"/>
</dbReference>
<evidence type="ECO:0000259" key="7">
    <source>
        <dbReference type="PROSITE" id="PS50076"/>
    </source>
</evidence>
<dbReference type="InterPro" id="IPR036869">
    <property type="entry name" value="J_dom_sf"/>
</dbReference>